<dbReference type="EMBL" id="JBHSFH010000007">
    <property type="protein sequence ID" value="MFC4495713.1"/>
    <property type="molecule type" value="Genomic_DNA"/>
</dbReference>
<feature type="compositionally biased region" description="Low complexity" evidence="1">
    <location>
        <begin position="16"/>
        <end position="26"/>
    </location>
</feature>
<reference evidence="3" key="1">
    <citation type="journal article" date="2019" name="Int. J. Syst. Evol. Microbiol.">
        <title>The Global Catalogue of Microorganisms (GCM) 10K type strain sequencing project: providing services to taxonomists for standard genome sequencing and annotation.</title>
        <authorList>
            <consortium name="The Broad Institute Genomics Platform"/>
            <consortium name="The Broad Institute Genome Sequencing Center for Infectious Disease"/>
            <person name="Wu L."/>
            <person name="Ma J."/>
        </authorList>
    </citation>
    <scope>NUCLEOTIDE SEQUENCE [LARGE SCALE GENOMIC DNA]</scope>
    <source>
        <strain evidence="3">CGMCC 4.7357</strain>
    </source>
</reference>
<keyword evidence="3" id="KW-1185">Reference proteome</keyword>
<sequence length="56" mass="5934">MNEREYVLPRLCESSADGPDVAAPGAGRPPAPPEPDPSPWPWPEDPEPEDPDGAGD</sequence>
<feature type="compositionally biased region" description="Pro residues" evidence="1">
    <location>
        <begin position="27"/>
        <end position="43"/>
    </location>
</feature>
<comment type="caution">
    <text evidence="2">The sequence shown here is derived from an EMBL/GenBank/DDBJ whole genome shotgun (WGS) entry which is preliminary data.</text>
</comment>
<evidence type="ECO:0000256" key="1">
    <source>
        <dbReference type="SAM" id="MobiDB-lite"/>
    </source>
</evidence>
<evidence type="ECO:0000313" key="3">
    <source>
        <dbReference type="Proteomes" id="UP001595997"/>
    </source>
</evidence>
<evidence type="ECO:0000313" key="2">
    <source>
        <dbReference type="EMBL" id="MFC4495713.1"/>
    </source>
</evidence>
<dbReference type="Proteomes" id="UP001595997">
    <property type="component" value="Unassembled WGS sequence"/>
</dbReference>
<feature type="region of interest" description="Disordered" evidence="1">
    <location>
        <begin position="1"/>
        <end position="56"/>
    </location>
</feature>
<feature type="compositionally biased region" description="Acidic residues" evidence="1">
    <location>
        <begin position="44"/>
        <end position="56"/>
    </location>
</feature>
<organism evidence="2 3">
    <name type="scientific">Streptomyces ovatisporus</name>
    <dbReference type="NCBI Taxonomy" id="1128682"/>
    <lineage>
        <taxon>Bacteria</taxon>
        <taxon>Bacillati</taxon>
        <taxon>Actinomycetota</taxon>
        <taxon>Actinomycetes</taxon>
        <taxon>Kitasatosporales</taxon>
        <taxon>Streptomycetaceae</taxon>
        <taxon>Streptomyces</taxon>
    </lineage>
</organism>
<dbReference type="RefSeq" id="WP_386448950.1">
    <property type="nucleotide sequence ID" value="NZ_JBHSFH010000007.1"/>
</dbReference>
<proteinExistence type="predicted"/>
<protein>
    <submittedName>
        <fullName evidence="2">Uncharacterized protein</fullName>
    </submittedName>
</protein>
<accession>A0ABV9A729</accession>
<gene>
    <name evidence="2" type="ORF">ACFPA8_16415</name>
</gene>
<name>A0ABV9A729_9ACTN</name>